<evidence type="ECO:0000256" key="12">
    <source>
        <dbReference type="PROSITE-ProRule" id="PRU00169"/>
    </source>
</evidence>
<dbReference type="InterPro" id="IPR036097">
    <property type="entry name" value="HisK_dim/P_sf"/>
</dbReference>
<proteinExistence type="predicted"/>
<dbReference type="SMART" id="SM00388">
    <property type="entry name" value="HisKA"/>
    <property type="match status" value="1"/>
</dbReference>
<evidence type="ECO:0000256" key="7">
    <source>
        <dbReference type="ARBA" id="ARBA00022777"/>
    </source>
</evidence>
<dbReference type="InterPro" id="IPR001789">
    <property type="entry name" value="Sig_transdc_resp-reg_receiver"/>
</dbReference>
<dbReference type="SUPFAM" id="SSF55874">
    <property type="entry name" value="ATPase domain of HSP90 chaperone/DNA topoisomerase II/histidine kinase"/>
    <property type="match status" value="1"/>
</dbReference>
<dbReference type="SUPFAM" id="SSF52172">
    <property type="entry name" value="CheY-like"/>
    <property type="match status" value="1"/>
</dbReference>
<dbReference type="PRINTS" id="PR00344">
    <property type="entry name" value="BCTRLSENSOR"/>
</dbReference>
<dbReference type="AlphaFoldDB" id="A0A2N9YIZ4"/>
<accession>A0A2N9YIZ4</accession>
<feature type="modified residue" description="4-aspartylphosphate" evidence="12">
    <location>
        <position position="71"/>
    </location>
</feature>
<evidence type="ECO:0000256" key="2">
    <source>
        <dbReference type="ARBA" id="ARBA00004370"/>
    </source>
</evidence>
<dbReference type="Gene3D" id="3.40.50.2300">
    <property type="match status" value="1"/>
</dbReference>
<organism evidence="15 16">
    <name type="scientific">Beggiatoa leptomitoformis</name>
    <dbReference type="NCBI Taxonomy" id="288004"/>
    <lineage>
        <taxon>Bacteria</taxon>
        <taxon>Pseudomonadati</taxon>
        <taxon>Pseudomonadota</taxon>
        <taxon>Gammaproteobacteria</taxon>
        <taxon>Thiotrichales</taxon>
        <taxon>Thiotrichaceae</taxon>
        <taxon>Beggiatoa</taxon>
    </lineage>
</organism>
<reference evidence="16" key="1">
    <citation type="submission" date="2016-12" db="EMBL/GenBank/DDBJ databases">
        <title>Complete Genome Sequence of Beggiatoa leptomitiformis D-401.</title>
        <authorList>
            <person name="Fomenkov A."/>
            <person name="Vincze T."/>
            <person name="Grabovich M."/>
            <person name="Anton B.P."/>
            <person name="Dubinina G."/>
            <person name="Orlova M."/>
            <person name="Belousova E."/>
            <person name="Roberts R.J."/>
        </authorList>
    </citation>
    <scope>NUCLEOTIDE SEQUENCE [LARGE SCALE GENOMIC DNA]</scope>
    <source>
        <strain evidence="16">D-401</strain>
    </source>
</reference>
<dbReference type="CDD" id="cd16922">
    <property type="entry name" value="HATPase_EvgS-ArcB-TorS-like"/>
    <property type="match status" value="1"/>
</dbReference>
<comment type="subcellular location">
    <subcellularLocation>
        <location evidence="2">Membrane</location>
    </subcellularLocation>
</comment>
<dbReference type="PANTHER" id="PTHR43047">
    <property type="entry name" value="TWO-COMPONENT HISTIDINE PROTEIN KINASE"/>
    <property type="match status" value="1"/>
</dbReference>
<evidence type="ECO:0000256" key="8">
    <source>
        <dbReference type="ARBA" id="ARBA00022840"/>
    </source>
</evidence>
<evidence type="ECO:0000256" key="6">
    <source>
        <dbReference type="ARBA" id="ARBA00022741"/>
    </source>
</evidence>
<keyword evidence="7" id="KW-0418">Kinase</keyword>
<keyword evidence="4 12" id="KW-0597">Phosphoprotein</keyword>
<evidence type="ECO:0000256" key="11">
    <source>
        <dbReference type="ARBA" id="ARBA00023306"/>
    </source>
</evidence>
<evidence type="ECO:0000256" key="9">
    <source>
        <dbReference type="ARBA" id="ARBA00023012"/>
    </source>
</evidence>
<dbReference type="Pfam" id="PF00072">
    <property type="entry name" value="Response_reg"/>
    <property type="match status" value="1"/>
</dbReference>
<sequence>MGLAAQITRREVVSTPESLNILIVDDNKNNLFTLRNLIGEYIPSVHILEAESGVEALRVLLKEKVDLIILDIQMPEMDGFETAELIRARKHTRHIPIVFLTAAYKSETFKQKGFDLGAADYLTKPIDAPLLISRIRSYRHFILQERRHVSELFIANQQLIRAKELAEEAQAAAEAANIAKSRFVANMSHELRTPLNAIIGYSEILLEEAADAGYDTCTQDLDRIQSSGKHLLGLINDILDMSKIEAGHMEIYVETFDLQKLLEDVVSTAKPLVEKNKNTFRYEFVEQLGEMKSDQTKLKQMLLNLLSNAAKFTEKGTISLKITRKQDINEAWFVFTVEDTGIGITPEQQQKLFQPFTQADASTTRKYGGTGLGLAITKRFTEMMGGTILLESEAGRGTIFTLLLPAVLRKSN</sequence>
<evidence type="ECO:0000256" key="5">
    <source>
        <dbReference type="ARBA" id="ARBA00022679"/>
    </source>
</evidence>
<dbReference type="FunFam" id="1.10.287.130:FF:000038">
    <property type="entry name" value="Sensory transduction histidine kinase"/>
    <property type="match status" value="1"/>
</dbReference>
<feature type="domain" description="Response regulatory" evidence="14">
    <location>
        <begin position="20"/>
        <end position="139"/>
    </location>
</feature>
<dbReference type="Gene3D" id="1.10.287.130">
    <property type="match status" value="1"/>
</dbReference>
<comment type="catalytic activity">
    <reaction evidence="1">
        <text>ATP + protein L-histidine = ADP + protein N-phospho-L-histidine.</text>
        <dbReference type="EC" id="2.7.13.3"/>
    </reaction>
</comment>
<evidence type="ECO:0000259" key="13">
    <source>
        <dbReference type="PROSITE" id="PS50109"/>
    </source>
</evidence>
<evidence type="ECO:0000256" key="1">
    <source>
        <dbReference type="ARBA" id="ARBA00000085"/>
    </source>
</evidence>
<dbReference type="EC" id="2.7.13.3" evidence="3"/>
<keyword evidence="8" id="KW-0067">ATP-binding</keyword>
<dbReference type="Pfam" id="PF02518">
    <property type="entry name" value="HATPase_c"/>
    <property type="match status" value="1"/>
</dbReference>
<keyword evidence="5" id="KW-0808">Transferase</keyword>
<evidence type="ECO:0000256" key="10">
    <source>
        <dbReference type="ARBA" id="ARBA00023136"/>
    </source>
</evidence>
<keyword evidence="16" id="KW-1185">Reference proteome</keyword>
<dbReference type="EMBL" id="CP018889">
    <property type="protein sequence ID" value="AUI70399.1"/>
    <property type="molecule type" value="Genomic_DNA"/>
</dbReference>
<dbReference type="SUPFAM" id="SSF47384">
    <property type="entry name" value="Homodimeric domain of signal transducing histidine kinase"/>
    <property type="match status" value="1"/>
</dbReference>
<dbReference type="PANTHER" id="PTHR43047:SF72">
    <property type="entry name" value="OSMOSENSING HISTIDINE PROTEIN KINASE SLN1"/>
    <property type="match status" value="1"/>
</dbReference>
<dbReference type="Pfam" id="PF00512">
    <property type="entry name" value="HisKA"/>
    <property type="match status" value="1"/>
</dbReference>
<evidence type="ECO:0000256" key="3">
    <source>
        <dbReference type="ARBA" id="ARBA00012438"/>
    </source>
</evidence>
<dbReference type="PROSITE" id="PS50109">
    <property type="entry name" value="HIS_KIN"/>
    <property type="match status" value="1"/>
</dbReference>
<dbReference type="GO" id="GO:0009927">
    <property type="term" value="F:histidine phosphotransfer kinase activity"/>
    <property type="evidence" value="ECO:0007669"/>
    <property type="project" value="TreeGrafter"/>
</dbReference>
<protein>
    <recommendedName>
        <fullName evidence="3">histidine kinase</fullName>
        <ecNumber evidence="3">2.7.13.3</ecNumber>
    </recommendedName>
</protein>
<dbReference type="Gene3D" id="3.30.565.10">
    <property type="entry name" value="Histidine kinase-like ATPase, C-terminal domain"/>
    <property type="match status" value="1"/>
</dbReference>
<evidence type="ECO:0000313" key="15">
    <source>
        <dbReference type="EMBL" id="AUI70399.1"/>
    </source>
</evidence>
<dbReference type="GO" id="GO:0005524">
    <property type="term" value="F:ATP binding"/>
    <property type="evidence" value="ECO:0007669"/>
    <property type="project" value="UniProtKB-KW"/>
</dbReference>
<dbReference type="Proteomes" id="UP000234271">
    <property type="component" value="Chromosome"/>
</dbReference>
<dbReference type="InterPro" id="IPR003661">
    <property type="entry name" value="HisK_dim/P_dom"/>
</dbReference>
<name>A0A2N9YIZ4_9GAMM</name>
<dbReference type="KEGG" id="blep:AL038_06340"/>
<dbReference type="SMART" id="SM00448">
    <property type="entry name" value="REC"/>
    <property type="match status" value="1"/>
</dbReference>
<gene>
    <name evidence="15" type="ORF">BLE401_17965</name>
</gene>
<keyword evidence="11" id="KW-0131">Cell cycle</keyword>
<dbReference type="SMART" id="SM00387">
    <property type="entry name" value="HATPase_c"/>
    <property type="match status" value="1"/>
</dbReference>
<dbReference type="FunFam" id="3.30.565.10:FF:000010">
    <property type="entry name" value="Sensor histidine kinase RcsC"/>
    <property type="match status" value="1"/>
</dbReference>
<dbReference type="CDD" id="cd00082">
    <property type="entry name" value="HisKA"/>
    <property type="match status" value="1"/>
</dbReference>
<feature type="domain" description="Histidine kinase" evidence="13">
    <location>
        <begin position="186"/>
        <end position="408"/>
    </location>
</feature>
<dbReference type="GO" id="GO:0000155">
    <property type="term" value="F:phosphorelay sensor kinase activity"/>
    <property type="evidence" value="ECO:0007669"/>
    <property type="project" value="InterPro"/>
</dbReference>
<dbReference type="InterPro" id="IPR036890">
    <property type="entry name" value="HATPase_C_sf"/>
</dbReference>
<keyword evidence="6" id="KW-0547">Nucleotide-binding</keyword>
<keyword evidence="10" id="KW-0472">Membrane</keyword>
<dbReference type="InterPro" id="IPR004358">
    <property type="entry name" value="Sig_transdc_His_kin-like_C"/>
</dbReference>
<evidence type="ECO:0000256" key="4">
    <source>
        <dbReference type="ARBA" id="ARBA00022553"/>
    </source>
</evidence>
<dbReference type="PROSITE" id="PS50110">
    <property type="entry name" value="RESPONSE_REGULATORY"/>
    <property type="match status" value="1"/>
</dbReference>
<dbReference type="OrthoDB" id="5619532at2"/>
<dbReference type="InterPro" id="IPR011006">
    <property type="entry name" value="CheY-like_superfamily"/>
</dbReference>
<evidence type="ECO:0000259" key="14">
    <source>
        <dbReference type="PROSITE" id="PS50110"/>
    </source>
</evidence>
<dbReference type="STRING" id="288004.AL038_06340"/>
<dbReference type="GO" id="GO:0005886">
    <property type="term" value="C:plasma membrane"/>
    <property type="evidence" value="ECO:0007669"/>
    <property type="project" value="TreeGrafter"/>
</dbReference>
<keyword evidence="9" id="KW-0902">Two-component regulatory system</keyword>
<evidence type="ECO:0000313" key="16">
    <source>
        <dbReference type="Proteomes" id="UP000234271"/>
    </source>
</evidence>
<dbReference type="InterPro" id="IPR003594">
    <property type="entry name" value="HATPase_dom"/>
</dbReference>
<dbReference type="InterPro" id="IPR005467">
    <property type="entry name" value="His_kinase_dom"/>
</dbReference>